<feature type="transmembrane region" description="Helical" evidence="1">
    <location>
        <begin position="116"/>
        <end position="136"/>
    </location>
</feature>
<dbReference type="Proteomes" id="UP000001996">
    <property type="component" value="Unassembled WGS sequence"/>
</dbReference>
<keyword evidence="1" id="KW-0812">Transmembrane</keyword>
<evidence type="ECO:0000313" key="4">
    <source>
        <dbReference type="Proteomes" id="UP000001996"/>
    </source>
</evidence>
<accession>A5E534</accession>
<dbReference type="PROSITE" id="PS51257">
    <property type="entry name" value="PROKAR_LIPOPROTEIN"/>
    <property type="match status" value="1"/>
</dbReference>
<dbReference type="GO" id="GO:0016746">
    <property type="term" value="F:acyltransferase activity"/>
    <property type="evidence" value="ECO:0007669"/>
    <property type="project" value="InterPro"/>
</dbReference>
<feature type="transmembrane region" description="Helical" evidence="1">
    <location>
        <begin position="16"/>
        <end position="39"/>
    </location>
</feature>
<name>A5E534_LODEL</name>
<feature type="transmembrane region" description="Helical" evidence="1">
    <location>
        <begin position="394"/>
        <end position="415"/>
    </location>
</feature>
<organism evidence="3 4">
    <name type="scientific">Lodderomyces elongisporus (strain ATCC 11503 / CBS 2605 / JCM 1781 / NBRC 1676 / NRRL YB-4239)</name>
    <name type="common">Yeast</name>
    <name type="synonym">Saccharomyces elongisporus</name>
    <dbReference type="NCBI Taxonomy" id="379508"/>
    <lineage>
        <taxon>Eukaryota</taxon>
        <taxon>Fungi</taxon>
        <taxon>Dikarya</taxon>
        <taxon>Ascomycota</taxon>
        <taxon>Saccharomycotina</taxon>
        <taxon>Pichiomycetes</taxon>
        <taxon>Debaryomycetaceae</taxon>
        <taxon>Candida/Lodderomyces clade</taxon>
        <taxon>Lodderomyces</taxon>
    </lineage>
</organism>
<proteinExistence type="predicted"/>
<dbReference type="EMBL" id="CH981530">
    <property type="protein sequence ID" value="EDK46542.1"/>
    <property type="molecule type" value="Genomic_DNA"/>
</dbReference>
<dbReference type="GO" id="GO:0005783">
    <property type="term" value="C:endoplasmic reticulum"/>
    <property type="evidence" value="ECO:0007669"/>
    <property type="project" value="TreeGrafter"/>
</dbReference>
<keyword evidence="1" id="KW-1133">Transmembrane helix</keyword>
<dbReference type="FunCoup" id="A5E534">
    <property type="interactions" value="256"/>
</dbReference>
<dbReference type="AlphaFoldDB" id="A5E534"/>
<dbReference type="SMART" id="SM00563">
    <property type="entry name" value="PlsC"/>
    <property type="match status" value="1"/>
</dbReference>
<dbReference type="eggNOG" id="KOG1505">
    <property type="taxonomic scope" value="Eukaryota"/>
</dbReference>
<dbReference type="CDD" id="cd07990">
    <property type="entry name" value="LPLAT_LCLAT1-like"/>
    <property type="match status" value="1"/>
</dbReference>
<dbReference type="OrthoDB" id="189226at2759"/>
<dbReference type="SUPFAM" id="SSF69593">
    <property type="entry name" value="Glycerol-3-phosphate (1)-acyltransferase"/>
    <property type="match status" value="1"/>
</dbReference>
<reference evidence="3 4" key="1">
    <citation type="journal article" date="2009" name="Nature">
        <title>Evolution of pathogenicity and sexual reproduction in eight Candida genomes.</title>
        <authorList>
            <person name="Butler G."/>
            <person name="Rasmussen M.D."/>
            <person name="Lin M.F."/>
            <person name="Santos M.A."/>
            <person name="Sakthikumar S."/>
            <person name="Munro C.A."/>
            <person name="Rheinbay E."/>
            <person name="Grabherr M."/>
            <person name="Forche A."/>
            <person name="Reedy J.L."/>
            <person name="Agrafioti I."/>
            <person name="Arnaud M.B."/>
            <person name="Bates S."/>
            <person name="Brown A.J."/>
            <person name="Brunke S."/>
            <person name="Costanzo M.C."/>
            <person name="Fitzpatrick D.A."/>
            <person name="de Groot P.W."/>
            <person name="Harris D."/>
            <person name="Hoyer L.L."/>
            <person name="Hube B."/>
            <person name="Klis F.M."/>
            <person name="Kodira C."/>
            <person name="Lennard N."/>
            <person name="Logue M.E."/>
            <person name="Martin R."/>
            <person name="Neiman A.M."/>
            <person name="Nikolaou E."/>
            <person name="Quail M.A."/>
            <person name="Quinn J."/>
            <person name="Santos M.C."/>
            <person name="Schmitzberger F.F."/>
            <person name="Sherlock G."/>
            <person name="Shah P."/>
            <person name="Silverstein K.A."/>
            <person name="Skrzypek M.S."/>
            <person name="Soll D."/>
            <person name="Staggs R."/>
            <person name="Stansfield I."/>
            <person name="Stumpf M.P."/>
            <person name="Sudbery P.E."/>
            <person name="Srikantha T."/>
            <person name="Zeng Q."/>
            <person name="Berman J."/>
            <person name="Berriman M."/>
            <person name="Heitman J."/>
            <person name="Gow N.A."/>
            <person name="Lorenz M.C."/>
            <person name="Birren B.W."/>
            <person name="Kellis M."/>
            <person name="Cuomo C.A."/>
        </authorList>
    </citation>
    <scope>NUCLEOTIDE SEQUENCE [LARGE SCALE GENOMIC DNA]</scope>
    <source>
        <strain evidence="4">ATCC 11503 / BCRC 21390 / CBS 2605 / JCM 1781 / NBRC 1676 / NRRL YB-4239</strain>
    </source>
</reference>
<gene>
    <name evidence="3" type="ORF">LELG_04723</name>
</gene>
<dbReference type="KEGG" id="lel:PVL30_005454"/>
<dbReference type="OMA" id="FYIREFR"/>
<dbReference type="PANTHER" id="PTHR10983:SF16">
    <property type="entry name" value="LYSOCARDIOLIPIN ACYLTRANSFERASE 1"/>
    <property type="match status" value="1"/>
</dbReference>
<protein>
    <recommendedName>
        <fullName evidence="2">Phospholipid/glycerol acyltransferase domain-containing protein</fullName>
    </recommendedName>
</protein>
<feature type="domain" description="Phospholipid/glycerol acyltransferase" evidence="2">
    <location>
        <begin position="104"/>
        <end position="263"/>
    </location>
</feature>
<dbReference type="PANTHER" id="PTHR10983">
    <property type="entry name" value="1-ACYLGLYCEROL-3-PHOSPHATE ACYLTRANSFERASE-RELATED"/>
    <property type="match status" value="1"/>
</dbReference>
<evidence type="ECO:0000256" key="1">
    <source>
        <dbReference type="SAM" id="Phobius"/>
    </source>
</evidence>
<dbReference type="HOGENOM" id="CLU_041844_3_2_1"/>
<keyword evidence="4" id="KW-1185">Reference proteome</keyword>
<dbReference type="GO" id="GO:0036149">
    <property type="term" value="P:phosphatidylinositol acyl-chain remodeling"/>
    <property type="evidence" value="ECO:0007669"/>
    <property type="project" value="TreeGrafter"/>
</dbReference>
<evidence type="ECO:0000259" key="2">
    <source>
        <dbReference type="SMART" id="SM00563"/>
    </source>
</evidence>
<dbReference type="InterPro" id="IPR002123">
    <property type="entry name" value="Plipid/glycerol_acylTrfase"/>
</dbReference>
<evidence type="ECO:0000313" key="3">
    <source>
        <dbReference type="EMBL" id="EDK46542.1"/>
    </source>
</evidence>
<dbReference type="InParanoid" id="A5E534"/>
<dbReference type="GeneID" id="5231223"/>
<keyword evidence="1" id="KW-0472">Membrane</keyword>
<sequence>MGYRNTLPVIIVRTAILIPTFILGCLCIVFTQWVSLILFRNSPSTTNSIIGTTKTHFVILLGLLTSIVNPCKIAVTVDVDSVPHSQQFKVDSSLNLHTFLDPNSVIISNHQIYTDWLFLWFLTYTSNLSNAVFIILKDLSKIPVLGYGMTNFNFLFLSRKWAKDKIVLTNQLLEIDANARGLGPANGVQLVSSKSTSADIDIKKWPTGKNPRKDQKLWPYELILFPEGTVPSDRTTKKSAEYVLSKGYPPLKHVLLPRVRGLFLALKKLRNSVEEVYDITTAYSDLKADEYGEIKFSLKNFYLRGYGPPVINYFIRAYKIKDIPLGDEDEDDIDETSDESLQKFEKWLLKIWYEKDELMNNFYETGEWNANAYDTRTVIGDFKLKNKWEIVRPYLPISTLALFLYFTYRFVIVLIKSRLGSA</sequence>
<dbReference type="STRING" id="379508.A5E534"/>
<dbReference type="Pfam" id="PF01553">
    <property type="entry name" value="Acyltransferase"/>
    <property type="match status" value="1"/>
</dbReference>
<dbReference type="VEuPathDB" id="FungiDB:LELG_04723"/>